<organism evidence="2">
    <name type="scientific">Xanthomonas hortorum pv. gardneri</name>
    <dbReference type="NCBI Taxonomy" id="2754056"/>
    <lineage>
        <taxon>Bacteria</taxon>
        <taxon>Pseudomonadati</taxon>
        <taxon>Pseudomonadota</taxon>
        <taxon>Gammaproteobacteria</taxon>
        <taxon>Lysobacterales</taxon>
        <taxon>Lysobacteraceae</taxon>
        <taxon>Xanthomonas</taxon>
    </lineage>
</organism>
<feature type="region of interest" description="Disordered" evidence="1">
    <location>
        <begin position="122"/>
        <end position="145"/>
    </location>
</feature>
<evidence type="ECO:0000313" key="2">
    <source>
        <dbReference type="EMBL" id="CAD0325754.1"/>
    </source>
</evidence>
<name>A0A6V7CZT8_9XANT</name>
<feature type="compositionally biased region" description="Basic residues" evidence="1">
    <location>
        <begin position="135"/>
        <end position="145"/>
    </location>
</feature>
<gene>
    <name evidence="2" type="ORF">CFBP8129_18850</name>
</gene>
<protein>
    <submittedName>
        <fullName evidence="2">Uncharacterized protein</fullName>
    </submittedName>
</protein>
<evidence type="ECO:0000256" key="1">
    <source>
        <dbReference type="SAM" id="MobiDB-lite"/>
    </source>
</evidence>
<dbReference type="RefSeq" id="WP_006449051.1">
    <property type="nucleotide sequence ID" value="NZ_CP018728.1"/>
</dbReference>
<dbReference type="EMBL" id="LR828253">
    <property type="protein sequence ID" value="CAD0325754.1"/>
    <property type="molecule type" value="Genomic_DNA"/>
</dbReference>
<reference evidence="2" key="1">
    <citation type="submission" date="2020-07" db="EMBL/GenBank/DDBJ databases">
        <authorList>
            <person name="Pothier F. J."/>
        </authorList>
    </citation>
    <scope>NUCLEOTIDE SEQUENCE</scope>
    <source>
        <strain evidence="2">CFBP 8129</strain>
    </source>
</reference>
<accession>A0A6V7CZT8</accession>
<sequence length="145" mass="15626">MSDPSYVLSTFYIDPGIDDWLKRQAYSSKKTKNDVLRKYLEIGIAYEAAGKQAQHKYSQVVGRIHDEVAREVLKGPSVTVEAGRSPAHVLVKSSGSVTITSGMPKKSPSSLARTSVGKFANKGLTKKSGQVTRAAAKKSSKKAAK</sequence>
<dbReference type="AlphaFoldDB" id="A0A6V7CZT8"/>
<dbReference type="EMBL" id="LR828253">
    <property type="protein sequence ID" value="CAD0325744.1"/>
    <property type="molecule type" value="Genomic_DNA"/>
</dbReference>
<proteinExistence type="predicted"/>